<gene>
    <name evidence="4" type="ORF">HKK74_13225</name>
</gene>
<dbReference type="PANTHER" id="PTHR12151">
    <property type="entry name" value="ELECTRON TRANSPORT PROTIN SCO1/SENC FAMILY MEMBER"/>
    <property type="match status" value="1"/>
</dbReference>
<evidence type="ECO:0000313" key="4">
    <source>
        <dbReference type="EMBL" id="MBC6466460.1"/>
    </source>
</evidence>
<dbReference type="InterPro" id="IPR036249">
    <property type="entry name" value="Thioredoxin-like_sf"/>
</dbReference>
<dbReference type="EMBL" id="JABVEC010000008">
    <property type="protein sequence ID" value="MBC6466460.1"/>
    <property type="molecule type" value="Genomic_DNA"/>
</dbReference>
<dbReference type="Proteomes" id="UP000805614">
    <property type="component" value="Unassembled WGS sequence"/>
</dbReference>
<comment type="caution">
    <text evidence="4">The sequence shown here is derived from an EMBL/GenBank/DDBJ whole genome shotgun (WGS) entry which is preliminary data.</text>
</comment>
<keyword evidence="2" id="KW-0186">Copper</keyword>
<comment type="similarity">
    <text evidence="1">Belongs to the SCO1/2 family.</text>
</comment>
<organism evidence="4 5">
    <name type="scientific">Actinomadura alba</name>
    <dbReference type="NCBI Taxonomy" id="406431"/>
    <lineage>
        <taxon>Bacteria</taxon>
        <taxon>Bacillati</taxon>
        <taxon>Actinomycetota</taxon>
        <taxon>Actinomycetes</taxon>
        <taxon>Streptosporangiales</taxon>
        <taxon>Thermomonosporaceae</taxon>
        <taxon>Actinomadura</taxon>
    </lineage>
</organism>
<evidence type="ECO:0000256" key="1">
    <source>
        <dbReference type="ARBA" id="ARBA00010996"/>
    </source>
</evidence>
<dbReference type="RefSeq" id="WP_187243471.1">
    <property type="nucleotide sequence ID" value="NZ_BAAAOK010000009.1"/>
</dbReference>
<name>A0ABR7LNM8_9ACTN</name>
<keyword evidence="5" id="KW-1185">Reference proteome</keyword>
<dbReference type="SUPFAM" id="SSF52833">
    <property type="entry name" value="Thioredoxin-like"/>
    <property type="match status" value="1"/>
</dbReference>
<sequence length="211" mass="22426">MRMPSRLAWFGMAVVLFGTAACSGERMPRAASPTPVYSATRLPPSFQLPDTRLTAMDGRPYDLRKRTAGMISILFFGFTHCPDICPTTMADVSGAMKLLTPAERAKVRVVFISADPARDTPKALKTFLGNFDASFVGLTGPLKAVHKAAADVKVSLSSPPADPTGDYVVSHGSQLLTFGPDGGGRLLFSYGAGAGPIARDLKTLIQKEHLA</sequence>
<reference evidence="4 5" key="1">
    <citation type="submission" date="2020-06" db="EMBL/GenBank/DDBJ databases">
        <title>Actinomadura xiongansis sp. nov., isolated from soil of Baiyangdian.</title>
        <authorList>
            <person name="Zhang X."/>
        </authorList>
    </citation>
    <scope>NUCLEOTIDE SEQUENCE [LARGE SCALE GENOMIC DNA]</scope>
    <source>
        <strain evidence="4 5">HBUM206468</strain>
    </source>
</reference>
<accession>A0ABR7LNM8</accession>
<dbReference type="PROSITE" id="PS51352">
    <property type="entry name" value="THIOREDOXIN_2"/>
    <property type="match status" value="1"/>
</dbReference>
<dbReference type="InterPro" id="IPR013766">
    <property type="entry name" value="Thioredoxin_domain"/>
</dbReference>
<dbReference type="CDD" id="cd02968">
    <property type="entry name" value="SCO"/>
    <property type="match status" value="1"/>
</dbReference>
<dbReference type="InterPro" id="IPR003782">
    <property type="entry name" value="SCO1/SenC"/>
</dbReference>
<evidence type="ECO:0000313" key="5">
    <source>
        <dbReference type="Proteomes" id="UP000805614"/>
    </source>
</evidence>
<dbReference type="PROSITE" id="PS51257">
    <property type="entry name" value="PROKAR_LIPOPROTEIN"/>
    <property type="match status" value="1"/>
</dbReference>
<evidence type="ECO:0000256" key="2">
    <source>
        <dbReference type="ARBA" id="ARBA00023008"/>
    </source>
</evidence>
<dbReference type="PANTHER" id="PTHR12151:SF25">
    <property type="entry name" value="LINALOOL DEHYDRATASE_ISOMERASE DOMAIN-CONTAINING PROTEIN"/>
    <property type="match status" value="1"/>
</dbReference>
<feature type="domain" description="Thioredoxin" evidence="3">
    <location>
        <begin position="42"/>
        <end position="211"/>
    </location>
</feature>
<evidence type="ECO:0000259" key="3">
    <source>
        <dbReference type="PROSITE" id="PS51352"/>
    </source>
</evidence>
<proteinExistence type="inferred from homology"/>
<dbReference type="Gene3D" id="3.40.30.10">
    <property type="entry name" value="Glutaredoxin"/>
    <property type="match status" value="1"/>
</dbReference>
<dbReference type="Pfam" id="PF02630">
    <property type="entry name" value="SCO1-SenC"/>
    <property type="match status" value="1"/>
</dbReference>
<protein>
    <submittedName>
        <fullName evidence="4">SCO family protein</fullName>
    </submittedName>
</protein>